<dbReference type="EMBL" id="JARJCW010000178">
    <property type="protein sequence ID" value="KAJ7189426.1"/>
    <property type="molecule type" value="Genomic_DNA"/>
</dbReference>
<proteinExistence type="predicted"/>
<dbReference type="AlphaFoldDB" id="A0AAD6UKZ9"/>
<keyword evidence="3" id="KW-1185">Reference proteome</keyword>
<name>A0AAD6UKZ9_9AGAR</name>
<feature type="compositionally biased region" description="Polar residues" evidence="1">
    <location>
        <begin position="74"/>
        <end position="93"/>
    </location>
</feature>
<feature type="compositionally biased region" description="Pro residues" evidence="1">
    <location>
        <begin position="97"/>
        <end position="112"/>
    </location>
</feature>
<accession>A0AAD6UKZ9</accession>
<reference evidence="2" key="1">
    <citation type="submission" date="2023-03" db="EMBL/GenBank/DDBJ databases">
        <title>Massive genome expansion in bonnet fungi (Mycena s.s.) driven by repeated elements and novel gene families across ecological guilds.</title>
        <authorList>
            <consortium name="Lawrence Berkeley National Laboratory"/>
            <person name="Harder C.B."/>
            <person name="Miyauchi S."/>
            <person name="Viragh M."/>
            <person name="Kuo A."/>
            <person name="Thoen E."/>
            <person name="Andreopoulos B."/>
            <person name="Lu D."/>
            <person name="Skrede I."/>
            <person name="Drula E."/>
            <person name="Henrissat B."/>
            <person name="Morin E."/>
            <person name="Kohler A."/>
            <person name="Barry K."/>
            <person name="LaButti K."/>
            <person name="Morin E."/>
            <person name="Salamov A."/>
            <person name="Lipzen A."/>
            <person name="Mereny Z."/>
            <person name="Hegedus B."/>
            <person name="Baldrian P."/>
            <person name="Stursova M."/>
            <person name="Weitz H."/>
            <person name="Taylor A."/>
            <person name="Grigoriev I.V."/>
            <person name="Nagy L.G."/>
            <person name="Martin F."/>
            <person name="Kauserud H."/>
        </authorList>
    </citation>
    <scope>NUCLEOTIDE SEQUENCE</scope>
    <source>
        <strain evidence="2">9144</strain>
    </source>
</reference>
<evidence type="ECO:0000313" key="2">
    <source>
        <dbReference type="EMBL" id="KAJ7189426.1"/>
    </source>
</evidence>
<organism evidence="2 3">
    <name type="scientific">Mycena pura</name>
    <dbReference type="NCBI Taxonomy" id="153505"/>
    <lineage>
        <taxon>Eukaryota</taxon>
        <taxon>Fungi</taxon>
        <taxon>Dikarya</taxon>
        <taxon>Basidiomycota</taxon>
        <taxon>Agaricomycotina</taxon>
        <taxon>Agaricomycetes</taxon>
        <taxon>Agaricomycetidae</taxon>
        <taxon>Agaricales</taxon>
        <taxon>Marasmiineae</taxon>
        <taxon>Mycenaceae</taxon>
        <taxon>Mycena</taxon>
    </lineage>
</organism>
<evidence type="ECO:0000256" key="1">
    <source>
        <dbReference type="SAM" id="MobiDB-lite"/>
    </source>
</evidence>
<gene>
    <name evidence="2" type="ORF">GGX14DRAFT_408832</name>
</gene>
<sequence length="150" mass="16244">MDGNNNPAAACHPDALPMSPVAEHIENDESTIIPTCINMKVVLIHLPLGSSHDAVLPSEGHPRQSSPGPRRMRPQQTDHTPLQRQLQRPTSSWRPEPSMPIPAVPNAVPPPITMKIADGEAPSPKTILKATSYSAIHLVTKDAAQEQRDV</sequence>
<comment type="caution">
    <text evidence="2">The sequence shown here is derived from an EMBL/GenBank/DDBJ whole genome shotgun (WGS) entry which is preliminary data.</text>
</comment>
<protein>
    <submittedName>
        <fullName evidence="2">Uncharacterized protein</fullName>
    </submittedName>
</protein>
<evidence type="ECO:0000313" key="3">
    <source>
        <dbReference type="Proteomes" id="UP001219525"/>
    </source>
</evidence>
<feature type="region of interest" description="Disordered" evidence="1">
    <location>
        <begin position="51"/>
        <end position="120"/>
    </location>
</feature>
<dbReference type="Proteomes" id="UP001219525">
    <property type="component" value="Unassembled WGS sequence"/>
</dbReference>